<dbReference type="GO" id="GO:0005789">
    <property type="term" value="C:endoplasmic reticulum membrane"/>
    <property type="evidence" value="ECO:0007669"/>
    <property type="project" value="TreeGrafter"/>
</dbReference>
<dbReference type="InterPro" id="IPR051482">
    <property type="entry name" value="Cholesterol_transport"/>
</dbReference>
<feature type="compositionally biased region" description="Basic and acidic residues" evidence="1">
    <location>
        <begin position="1"/>
        <end position="20"/>
    </location>
</feature>
<feature type="compositionally biased region" description="Low complexity" evidence="1">
    <location>
        <begin position="69"/>
        <end position="88"/>
    </location>
</feature>
<keyword evidence="2" id="KW-0472">Membrane</keyword>
<feature type="non-terminal residue" evidence="4">
    <location>
        <position position="1"/>
    </location>
</feature>
<comment type="caution">
    <text evidence="4">The sequence shown here is derived from an EMBL/GenBank/DDBJ whole genome shotgun (WGS) entry which is preliminary data.</text>
</comment>
<evidence type="ECO:0000313" key="4">
    <source>
        <dbReference type="EMBL" id="KAJ6634735.1"/>
    </source>
</evidence>
<organism evidence="4 5">
    <name type="scientific">Pseudolycoriella hygida</name>
    <dbReference type="NCBI Taxonomy" id="35572"/>
    <lineage>
        <taxon>Eukaryota</taxon>
        <taxon>Metazoa</taxon>
        <taxon>Ecdysozoa</taxon>
        <taxon>Arthropoda</taxon>
        <taxon>Hexapoda</taxon>
        <taxon>Insecta</taxon>
        <taxon>Pterygota</taxon>
        <taxon>Neoptera</taxon>
        <taxon>Endopterygota</taxon>
        <taxon>Diptera</taxon>
        <taxon>Nematocera</taxon>
        <taxon>Sciaroidea</taxon>
        <taxon>Sciaridae</taxon>
        <taxon>Pseudolycoriella</taxon>
    </lineage>
</organism>
<dbReference type="AlphaFoldDB" id="A0A9Q0RUK2"/>
<evidence type="ECO:0000256" key="1">
    <source>
        <dbReference type="SAM" id="MobiDB-lite"/>
    </source>
</evidence>
<feature type="non-terminal residue" evidence="4">
    <location>
        <position position="529"/>
    </location>
</feature>
<dbReference type="OrthoDB" id="74360at2759"/>
<feature type="compositionally biased region" description="Polar residues" evidence="1">
    <location>
        <begin position="313"/>
        <end position="333"/>
    </location>
</feature>
<keyword evidence="2" id="KW-1133">Transmembrane helix</keyword>
<feature type="transmembrane region" description="Helical" evidence="2">
    <location>
        <begin position="405"/>
        <end position="425"/>
    </location>
</feature>
<dbReference type="PANTHER" id="PTHR23319:SF13">
    <property type="entry name" value="GRAM DOMAIN-CONTAINING PROTEIN"/>
    <property type="match status" value="1"/>
</dbReference>
<feature type="region of interest" description="Disordered" evidence="1">
    <location>
        <begin position="309"/>
        <end position="333"/>
    </location>
</feature>
<gene>
    <name evidence="4" type="primary">GRAMD1B</name>
    <name evidence="4" type="ORF">Bhyg_13314</name>
</gene>
<dbReference type="GO" id="GO:0120015">
    <property type="term" value="F:sterol transfer activity"/>
    <property type="evidence" value="ECO:0007669"/>
    <property type="project" value="TreeGrafter"/>
</dbReference>
<dbReference type="GO" id="GO:0140268">
    <property type="term" value="C:endoplasmic reticulum-plasma membrane contact site"/>
    <property type="evidence" value="ECO:0007669"/>
    <property type="project" value="TreeGrafter"/>
</dbReference>
<feature type="domain" description="GRAM" evidence="3">
    <location>
        <begin position="180"/>
        <end position="247"/>
    </location>
</feature>
<dbReference type="SMART" id="SM00568">
    <property type="entry name" value="GRAM"/>
    <property type="match status" value="1"/>
</dbReference>
<proteinExistence type="predicted"/>
<dbReference type="InterPro" id="IPR004182">
    <property type="entry name" value="GRAM"/>
</dbReference>
<feature type="region of interest" description="Disordered" evidence="1">
    <location>
        <begin position="68"/>
        <end position="184"/>
    </location>
</feature>
<feature type="region of interest" description="Disordered" evidence="1">
    <location>
        <begin position="1"/>
        <end position="40"/>
    </location>
</feature>
<protein>
    <submittedName>
        <fullName evidence="4">Protein Aster-B</fullName>
    </submittedName>
</protein>
<dbReference type="Gene3D" id="2.30.29.30">
    <property type="entry name" value="Pleckstrin-homology domain (PH domain)/Phosphotyrosine-binding domain (PTB)"/>
    <property type="match status" value="1"/>
</dbReference>
<evidence type="ECO:0000259" key="3">
    <source>
        <dbReference type="SMART" id="SM00568"/>
    </source>
</evidence>
<reference evidence="4" key="1">
    <citation type="submission" date="2022-07" db="EMBL/GenBank/DDBJ databases">
        <authorList>
            <person name="Trinca V."/>
            <person name="Uliana J.V.C."/>
            <person name="Torres T.T."/>
            <person name="Ward R.J."/>
            <person name="Monesi N."/>
        </authorList>
    </citation>
    <scope>NUCLEOTIDE SEQUENCE</scope>
    <source>
        <strain evidence="4">HSMRA1968</strain>
        <tissue evidence="4">Whole embryos</tissue>
    </source>
</reference>
<dbReference type="CDD" id="cd13220">
    <property type="entry name" value="PH-GRAM_GRAMDC"/>
    <property type="match status" value="1"/>
</dbReference>
<dbReference type="Pfam" id="PF02893">
    <property type="entry name" value="GRAM"/>
    <property type="match status" value="1"/>
</dbReference>
<dbReference type="GO" id="GO:0032934">
    <property type="term" value="F:sterol binding"/>
    <property type="evidence" value="ECO:0007669"/>
    <property type="project" value="TreeGrafter"/>
</dbReference>
<feature type="compositionally biased region" description="Low complexity" evidence="1">
    <location>
        <begin position="21"/>
        <end position="40"/>
    </location>
</feature>
<dbReference type="Proteomes" id="UP001151699">
    <property type="component" value="Chromosome C"/>
</dbReference>
<dbReference type="EMBL" id="WJQU01000004">
    <property type="protein sequence ID" value="KAJ6634735.1"/>
    <property type="molecule type" value="Genomic_DNA"/>
</dbReference>
<keyword evidence="2" id="KW-0812">Transmembrane</keyword>
<name>A0A9Q0RUK2_9DIPT</name>
<feature type="compositionally biased region" description="Polar residues" evidence="1">
    <location>
        <begin position="141"/>
        <end position="162"/>
    </location>
</feature>
<sequence length="529" mass="58211">KSIRKKDGVKRSLTQVEDKNNNINNNATNSDKSGSKSDGSVAVDKGLLIENILGLPLQKTKSIVKLGHSRNSSSSSLTSNRSTNSVSLGFRSAPTTPMAPLQNQSNGHGQSAVNLNSLSRSPSHVSAKIDSKSIKHLSTVPPVTSSNTRSPSPHPTKTSTKNDIPEKETKRKEQSSGRQKKFHRHFQQVDAEERVINYFSCALVGDILLQGHLYITQNYFAFYSNVFGYVTKLLIPITSVVKISKEKTAKIIPNAVGVTTADERHVFGSFMSREAAYILMLSVWRPIAFVEPEVAAKIPDVEVSEYSIEDDSSSAVSGNESPPRLQESTTSDASQTLRLRSVPSLIEEKTNGLRTLVADVVEGASNSGFLSPNVNQFPMPSRSTSPPPKIVIPRKLLSFPLPTNLLYIGLVLTILLALLSGFLLYRIINIQAKSSHYDPLDFKWNPANKDIDVYTEVLKWQKEMQSKSVDEAQIVLNSNLEKIARVRKSLETLSVLIHNKDAPSLTDYSYISGNQDEPMEGTTFDRSKG</sequence>
<feature type="compositionally biased region" description="Polar residues" evidence="1">
    <location>
        <begin position="101"/>
        <end position="124"/>
    </location>
</feature>
<keyword evidence="5" id="KW-1185">Reference proteome</keyword>
<accession>A0A9Q0RUK2</accession>
<dbReference type="GO" id="GO:0005886">
    <property type="term" value="C:plasma membrane"/>
    <property type="evidence" value="ECO:0007669"/>
    <property type="project" value="TreeGrafter"/>
</dbReference>
<evidence type="ECO:0000256" key="2">
    <source>
        <dbReference type="SAM" id="Phobius"/>
    </source>
</evidence>
<dbReference type="PANTHER" id="PTHR23319">
    <property type="entry name" value="GRAM DOMAIN CONTAINING 1B, ISOFORM E"/>
    <property type="match status" value="1"/>
</dbReference>
<dbReference type="InterPro" id="IPR011993">
    <property type="entry name" value="PH-like_dom_sf"/>
</dbReference>
<feature type="compositionally biased region" description="Basic and acidic residues" evidence="1">
    <location>
        <begin position="163"/>
        <end position="175"/>
    </location>
</feature>
<evidence type="ECO:0000313" key="5">
    <source>
        <dbReference type="Proteomes" id="UP001151699"/>
    </source>
</evidence>
<dbReference type="GO" id="GO:0032366">
    <property type="term" value="P:intracellular sterol transport"/>
    <property type="evidence" value="ECO:0007669"/>
    <property type="project" value="TreeGrafter"/>
</dbReference>